<dbReference type="EMBL" id="UYSU01000092">
    <property type="protein sequence ID" value="VDL85181.1"/>
    <property type="molecule type" value="Genomic_DNA"/>
</dbReference>
<accession>A0A183S7H7</accession>
<evidence type="ECO:0000313" key="3">
    <source>
        <dbReference type="WBParaSite" id="SSLN_0000018301-mRNA-1"/>
    </source>
</evidence>
<organism evidence="3">
    <name type="scientific">Schistocephalus solidus</name>
    <name type="common">Tapeworm</name>
    <dbReference type="NCBI Taxonomy" id="70667"/>
    <lineage>
        <taxon>Eukaryota</taxon>
        <taxon>Metazoa</taxon>
        <taxon>Spiralia</taxon>
        <taxon>Lophotrochozoa</taxon>
        <taxon>Platyhelminthes</taxon>
        <taxon>Cestoda</taxon>
        <taxon>Eucestoda</taxon>
        <taxon>Diphyllobothriidea</taxon>
        <taxon>Diphyllobothriidae</taxon>
        <taxon>Schistocephalus</taxon>
    </lineage>
</organism>
<protein>
    <submittedName>
        <fullName evidence="3">FERM domain-containing protein</fullName>
    </submittedName>
</protein>
<sequence>MLQEHGKELFGMLWNKSGRLGDPGSESTLPTFLKDRTIEINVKRKAHEPELLKTDDLNIQLLVACLQRQRIPEACIDFVVHIHVYLDDVPGHLSPRGMPK</sequence>
<evidence type="ECO:0000313" key="1">
    <source>
        <dbReference type="EMBL" id="VDL85181.1"/>
    </source>
</evidence>
<dbReference type="WBParaSite" id="SSLN_0000018301-mRNA-1">
    <property type="protein sequence ID" value="SSLN_0000018301-mRNA-1"/>
    <property type="gene ID" value="SSLN_0000018301"/>
</dbReference>
<proteinExistence type="predicted"/>
<reference evidence="3" key="1">
    <citation type="submission" date="2016-06" db="UniProtKB">
        <authorList>
            <consortium name="WormBaseParasite"/>
        </authorList>
    </citation>
    <scope>IDENTIFICATION</scope>
</reference>
<dbReference type="AlphaFoldDB" id="A0A183S7H7"/>
<keyword evidence="2" id="KW-1185">Reference proteome</keyword>
<evidence type="ECO:0000313" key="2">
    <source>
        <dbReference type="Proteomes" id="UP000275846"/>
    </source>
</evidence>
<gene>
    <name evidence="1" type="ORF">SSLN_LOCUS175</name>
</gene>
<name>A0A183S7H7_SCHSO</name>
<dbReference type="Proteomes" id="UP000275846">
    <property type="component" value="Unassembled WGS sequence"/>
</dbReference>
<reference evidence="1 2" key="2">
    <citation type="submission" date="2018-11" db="EMBL/GenBank/DDBJ databases">
        <authorList>
            <consortium name="Pathogen Informatics"/>
        </authorList>
    </citation>
    <scope>NUCLEOTIDE SEQUENCE [LARGE SCALE GENOMIC DNA]</scope>
    <source>
        <strain evidence="1 2">NST_G2</strain>
    </source>
</reference>